<feature type="region of interest" description="Disordered" evidence="1">
    <location>
        <begin position="63"/>
        <end position="90"/>
    </location>
</feature>
<dbReference type="AlphaFoldDB" id="A0AAD7T4K5"/>
<feature type="chain" id="PRO_5042082812" description="Secreted protein" evidence="2">
    <location>
        <begin position="22"/>
        <end position="150"/>
    </location>
</feature>
<evidence type="ECO:0000313" key="4">
    <source>
        <dbReference type="Proteomes" id="UP001221898"/>
    </source>
</evidence>
<organism evidence="3 4">
    <name type="scientific">Aldrovandia affinis</name>
    <dbReference type="NCBI Taxonomy" id="143900"/>
    <lineage>
        <taxon>Eukaryota</taxon>
        <taxon>Metazoa</taxon>
        <taxon>Chordata</taxon>
        <taxon>Craniata</taxon>
        <taxon>Vertebrata</taxon>
        <taxon>Euteleostomi</taxon>
        <taxon>Actinopterygii</taxon>
        <taxon>Neopterygii</taxon>
        <taxon>Teleostei</taxon>
        <taxon>Notacanthiformes</taxon>
        <taxon>Halosauridae</taxon>
        <taxon>Aldrovandia</taxon>
    </lineage>
</organism>
<accession>A0AAD7T4K5</accession>
<keyword evidence="2" id="KW-0732">Signal</keyword>
<dbReference type="EMBL" id="JAINUG010000016">
    <property type="protein sequence ID" value="KAJ8413346.1"/>
    <property type="molecule type" value="Genomic_DNA"/>
</dbReference>
<sequence length="150" mass="16255">MGPPPDRAILVLSSWPLLAELFAVCRLSMGRGPGWRACLFGRAASRHSACAFHHNRERKYSGRPLSAFRERTDSPLHGGAEEGPVDSDKHAAVTQLNRPACLPFDSPVIEPDCIIKRNISQQLAELTVCQANVLPTSNGLSPCAGDDLLQ</sequence>
<reference evidence="3" key="1">
    <citation type="journal article" date="2023" name="Science">
        <title>Genome structures resolve the early diversification of teleost fishes.</title>
        <authorList>
            <person name="Parey E."/>
            <person name="Louis A."/>
            <person name="Montfort J."/>
            <person name="Bouchez O."/>
            <person name="Roques C."/>
            <person name="Iampietro C."/>
            <person name="Lluch J."/>
            <person name="Castinel A."/>
            <person name="Donnadieu C."/>
            <person name="Desvignes T."/>
            <person name="Floi Bucao C."/>
            <person name="Jouanno E."/>
            <person name="Wen M."/>
            <person name="Mejri S."/>
            <person name="Dirks R."/>
            <person name="Jansen H."/>
            <person name="Henkel C."/>
            <person name="Chen W.J."/>
            <person name="Zahm M."/>
            <person name="Cabau C."/>
            <person name="Klopp C."/>
            <person name="Thompson A.W."/>
            <person name="Robinson-Rechavi M."/>
            <person name="Braasch I."/>
            <person name="Lecointre G."/>
            <person name="Bobe J."/>
            <person name="Postlethwait J.H."/>
            <person name="Berthelot C."/>
            <person name="Roest Crollius H."/>
            <person name="Guiguen Y."/>
        </authorList>
    </citation>
    <scope>NUCLEOTIDE SEQUENCE</scope>
    <source>
        <strain evidence="3">NC1722</strain>
    </source>
</reference>
<evidence type="ECO:0000256" key="2">
    <source>
        <dbReference type="SAM" id="SignalP"/>
    </source>
</evidence>
<dbReference type="Proteomes" id="UP001221898">
    <property type="component" value="Unassembled WGS sequence"/>
</dbReference>
<gene>
    <name evidence="3" type="ORF">AAFF_G00093420</name>
</gene>
<comment type="caution">
    <text evidence="3">The sequence shown here is derived from an EMBL/GenBank/DDBJ whole genome shotgun (WGS) entry which is preliminary data.</text>
</comment>
<keyword evidence="4" id="KW-1185">Reference proteome</keyword>
<evidence type="ECO:0000256" key="1">
    <source>
        <dbReference type="SAM" id="MobiDB-lite"/>
    </source>
</evidence>
<evidence type="ECO:0008006" key="5">
    <source>
        <dbReference type="Google" id="ProtNLM"/>
    </source>
</evidence>
<protein>
    <recommendedName>
        <fullName evidence="5">Secreted protein</fullName>
    </recommendedName>
</protein>
<proteinExistence type="predicted"/>
<feature type="signal peptide" evidence="2">
    <location>
        <begin position="1"/>
        <end position="21"/>
    </location>
</feature>
<evidence type="ECO:0000313" key="3">
    <source>
        <dbReference type="EMBL" id="KAJ8413346.1"/>
    </source>
</evidence>
<name>A0AAD7T4K5_9TELE</name>